<dbReference type="AlphaFoldDB" id="A0A8T1WM02"/>
<name>A0A8T1WM02_9STRA</name>
<keyword evidence="2" id="KW-1185">Reference proteome</keyword>
<dbReference type="OrthoDB" id="59427at2759"/>
<sequence length="103" mass="10816">MIAGALTTLAFLAEHGHRRSSVMKAVGVYGTGAMAARVVEALGVPRKAVELGQVALFSAAMAVVFRGTSPGSSRMLRMLYGYSDEDSAGQESAAKRRRNVNGD</sequence>
<dbReference type="Proteomes" id="UP000693981">
    <property type="component" value="Unassembled WGS sequence"/>
</dbReference>
<proteinExistence type="predicted"/>
<accession>A0A8T1WM02</accession>
<evidence type="ECO:0000313" key="2">
    <source>
        <dbReference type="Proteomes" id="UP000693981"/>
    </source>
</evidence>
<comment type="caution">
    <text evidence="1">The sequence shown here is derived from an EMBL/GenBank/DDBJ whole genome shotgun (WGS) entry which is preliminary data.</text>
</comment>
<evidence type="ECO:0000313" key="1">
    <source>
        <dbReference type="EMBL" id="KAG7394446.1"/>
    </source>
</evidence>
<protein>
    <submittedName>
        <fullName evidence="1">Uncharacterized protein</fullName>
    </submittedName>
</protein>
<reference evidence="1" key="1">
    <citation type="submission" date="2021-02" db="EMBL/GenBank/DDBJ databases">
        <authorList>
            <person name="Palmer J.M."/>
        </authorList>
    </citation>
    <scope>NUCLEOTIDE SEQUENCE</scope>
    <source>
        <strain evidence="1">SCRP23</strain>
    </source>
</reference>
<gene>
    <name evidence="1" type="ORF">PHYBOEH_005179</name>
</gene>
<organism evidence="1 2">
    <name type="scientific">Phytophthora boehmeriae</name>
    <dbReference type="NCBI Taxonomy" id="109152"/>
    <lineage>
        <taxon>Eukaryota</taxon>
        <taxon>Sar</taxon>
        <taxon>Stramenopiles</taxon>
        <taxon>Oomycota</taxon>
        <taxon>Peronosporomycetes</taxon>
        <taxon>Peronosporales</taxon>
        <taxon>Peronosporaceae</taxon>
        <taxon>Phytophthora</taxon>
    </lineage>
</organism>
<dbReference type="EMBL" id="JAGDFL010000272">
    <property type="protein sequence ID" value="KAG7394446.1"/>
    <property type="molecule type" value="Genomic_DNA"/>
</dbReference>